<sequence length="62" mass="7003">MDRVAPVDRVAPGDRAGRVGRVDRVDPDVPDRTRERQRDARTGELAGRRAWELRVSASRYTG</sequence>
<evidence type="ECO:0000256" key="1">
    <source>
        <dbReference type="SAM" id="MobiDB-lite"/>
    </source>
</evidence>
<proteinExistence type="predicted"/>
<evidence type="ECO:0000313" key="2">
    <source>
        <dbReference type="EMBL" id="OBI36327.1"/>
    </source>
</evidence>
<accession>A0A1A2YGE1</accession>
<gene>
    <name evidence="2" type="ORF">A5708_08395</name>
</gene>
<dbReference type="AlphaFoldDB" id="A0A1A2YGE1"/>
<comment type="caution">
    <text evidence="2">The sequence shown here is derived from an EMBL/GenBank/DDBJ whole genome shotgun (WGS) entry which is preliminary data.</text>
</comment>
<feature type="region of interest" description="Disordered" evidence="1">
    <location>
        <begin position="1"/>
        <end position="42"/>
    </location>
</feature>
<organism evidence="2 3">
    <name type="scientific">Mycobacterium colombiense</name>
    <dbReference type="NCBI Taxonomy" id="339268"/>
    <lineage>
        <taxon>Bacteria</taxon>
        <taxon>Bacillati</taxon>
        <taxon>Actinomycetota</taxon>
        <taxon>Actinomycetes</taxon>
        <taxon>Mycobacteriales</taxon>
        <taxon>Mycobacteriaceae</taxon>
        <taxon>Mycobacterium</taxon>
        <taxon>Mycobacterium avium complex (MAC)</taxon>
    </lineage>
</organism>
<reference evidence="2 3" key="1">
    <citation type="submission" date="2016-06" db="EMBL/GenBank/DDBJ databases">
        <authorList>
            <person name="Kjaerup R.B."/>
            <person name="Dalgaard T.S."/>
            <person name="Juul-Madsen H.R."/>
        </authorList>
    </citation>
    <scope>NUCLEOTIDE SEQUENCE [LARGE SCALE GENOMIC DNA]</scope>
    <source>
        <strain evidence="2 3">E1334</strain>
    </source>
</reference>
<evidence type="ECO:0000313" key="3">
    <source>
        <dbReference type="Proteomes" id="UP000091846"/>
    </source>
</evidence>
<dbReference type="Proteomes" id="UP000091846">
    <property type="component" value="Unassembled WGS sequence"/>
</dbReference>
<dbReference type="EMBL" id="LZKI01000175">
    <property type="protein sequence ID" value="OBI36327.1"/>
    <property type="molecule type" value="Genomic_DNA"/>
</dbReference>
<protein>
    <submittedName>
        <fullName evidence="2">Uncharacterized protein</fullName>
    </submittedName>
</protein>
<name>A0A1A2YGE1_9MYCO</name>